<dbReference type="OrthoDB" id="10253869at2759"/>
<dbReference type="InterPro" id="IPR000873">
    <property type="entry name" value="AMP-dep_synth/lig_dom"/>
</dbReference>
<dbReference type="Gene3D" id="3.40.50.12780">
    <property type="entry name" value="N-terminal domain of ligase-like"/>
    <property type="match status" value="1"/>
</dbReference>
<dbReference type="InterPro" id="IPR045851">
    <property type="entry name" value="AMP-bd_C_sf"/>
</dbReference>
<evidence type="ECO:0000313" key="3">
    <source>
        <dbReference type="Proteomes" id="UP000660729"/>
    </source>
</evidence>
<comment type="caution">
    <text evidence="2">The sequence shown here is derived from an EMBL/GenBank/DDBJ whole genome shotgun (WGS) entry which is preliminary data.</text>
</comment>
<dbReference type="Proteomes" id="UP000660729">
    <property type="component" value="Unassembled WGS sequence"/>
</dbReference>
<proteinExistence type="predicted"/>
<organism evidence="2 3">
    <name type="scientific">Pseudocercospora fuligena</name>
    <dbReference type="NCBI Taxonomy" id="685502"/>
    <lineage>
        <taxon>Eukaryota</taxon>
        <taxon>Fungi</taxon>
        <taxon>Dikarya</taxon>
        <taxon>Ascomycota</taxon>
        <taxon>Pezizomycotina</taxon>
        <taxon>Dothideomycetes</taxon>
        <taxon>Dothideomycetidae</taxon>
        <taxon>Mycosphaerellales</taxon>
        <taxon>Mycosphaerellaceae</taxon>
        <taxon>Pseudocercospora</taxon>
    </lineage>
</organism>
<feature type="domain" description="AMP-dependent synthetase/ligase" evidence="1">
    <location>
        <begin position="55"/>
        <end position="418"/>
    </location>
</feature>
<dbReference type="InterPro" id="IPR042099">
    <property type="entry name" value="ANL_N_sf"/>
</dbReference>
<dbReference type="SUPFAM" id="SSF56801">
    <property type="entry name" value="Acetyl-CoA synthetase-like"/>
    <property type="match status" value="1"/>
</dbReference>
<dbReference type="Pfam" id="PF00501">
    <property type="entry name" value="AMP-binding"/>
    <property type="match status" value="1"/>
</dbReference>
<protein>
    <submittedName>
        <fullName evidence="2">Acyl-CoA ligase sidI</fullName>
    </submittedName>
</protein>
<dbReference type="GO" id="GO:0016405">
    <property type="term" value="F:CoA-ligase activity"/>
    <property type="evidence" value="ECO:0007669"/>
    <property type="project" value="TreeGrafter"/>
</dbReference>
<keyword evidence="3" id="KW-1185">Reference proteome</keyword>
<sequence length="573" mass="63480">MAPAEVCKPPLALPESLWHAFLAAADQDPNGFIYDVMFQPAEHLEFLKVSSKNEDTWLRWTYADLMNATIRMAAGFEERGVQRGSFLLTFMPNGIERELLSWVAVALQLTIVPLDEGLLREGREDELKHYVTSVSPDIVVVGDENRAKGWERLFDAGTGLRLCLQPVTRSYWQVFAEVASTKPQDEVYALISKQDEELEQNKQRVQAILFTSGTSIGRPKGCPLTVRGFLHTAASHGCWRGSPRSVVLSTANFRSLTALIPIVSVQCHTEIIIADTGFSPATTLEAVEKRKAAAIISLPFQIKCFRDEIKRRRYQLDTVRDVMIGGDVITVDVFDKAKNVFPNAFVYTAHAMTETAGILGHFGADPDMPYRTFGSIVNSGKVQPGGMLRIVDENGQVVERNQIGELHLGGNAICRPYWSGVQPEAFYEDEKGRWLVTGDRAMLDEDDYLFVVGRSKDIIKFKQISLSPAVIASTLNKHEGIHATVFGMPHSLYGEVPTAVVAEAQSANDREKIKVIVQDSLGPDYALHEVYTLGDLGLKSFPINPTGKIVNLKLKEAVMSLRARRDSALNGKS</sequence>
<dbReference type="EMBL" id="JABCIY010000267">
    <property type="protein sequence ID" value="KAF7186137.1"/>
    <property type="molecule type" value="Genomic_DNA"/>
</dbReference>
<reference evidence="2" key="1">
    <citation type="submission" date="2020-04" db="EMBL/GenBank/DDBJ databases">
        <title>Draft genome resource of the tomato pathogen Pseudocercospora fuligena.</title>
        <authorList>
            <person name="Zaccaron A."/>
        </authorList>
    </citation>
    <scope>NUCLEOTIDE SEQUENCE</scope>
    <source>
        <strain evidence="2">PF001</strain>
    </source>
</reference>
<accession>A0A8H6R964</accession>
<dbReference type="AlphaFoldDB" id="A0A8H6R964"/>
<keyword evidence="2" id="KW-0436">Ligase</keyword>
<gene>
    <name evidence="2" type="ORF">HII31_12552</name>
</gene>
<evidence type="ECO:0000259" key="1">
    <source>
        <dbReference type="Pfam" id="PF00501"/>
    </source>
</evidence>
<evidence type="ECO:0000313" key="2">
    <source>
        <dbReference type="EMBL" id="KAF7186137.1"/>
    </source>
</evidence>
<dbReference type="Gene3D" id="3.30.300.30">
    <property type="match status" value="1"/>
</dbReference>
<name>A0A8H6R964_9PEZI</name>
<dbReference type="PANTHER" id="PTHR24096">
    <property type="entry name" value="LONG-CHAIN-FATTY-ACID--COA LIGASE"/>
    <property type="match status" value="1"/>
</dbReference>